<keyword evidence="3" id="KW-0378">Hydrolase</keyword>
<keyword evidence="2" id="KW-0547">Nucleotide-binding</keyword>
<dbReference type="InterPro" id="IPR044567">
    <property type="entry name" value="CLSY/DRD1"/>
</dbReference>
<evidence type="ECO:0000256" key="7">
    <source>
        <dbReference type="SAM" id="SignalP"/>
    </source>
</evidence>
<dbReference type="EMBL" id="JAVYJV010000019">
    <property type="protein sequence ID" value="KAK4345313.1"/>
    <property type="molecule type" value="Genomic_DNA"/>
</dbReference>
<dbReference type="AlphaFoldDB" id="A0AAE1R5B4"/>
<keyword evidence="9" id="KW-1185">Reference proteome</keyword>
<reference evidence="8" key="1">
    <citation type="submission" date="2023-12" db="EMBL/GenBank/DDBJ databases">
        <title>Genome assembly of Anisodus tanguticus.</title>
        <authorList>
            <person name="Wang Y.-J."/>
        </authorList>
    </citation>
    <scope>NUCLEOTIDE SEQUENCE</scope>
    <source>
        <strain evidence="8">KB-2021</strain>
        <tissue evidence="8">Leaf</tissue>
    </source>
</reference>
<dbReference type="GO" id="GO:0005634">
    <property type="term" value="C:nucleus"/>
    <property type="evidence" value="ECO:0007669"/>
    <property type="project" value="UniProtKB-SubCell"/>
</dbReference>
<comment type="caution">
    <text evidence="8">The sequence shown here is derived from an EMBL/GenBank/DDBJ whole genome shotgun (WGS) entry which is preliminary data.</text>
</comment>
<proteinExistence type="predicted"/>
<evidence type="ECO:0000256" key="3">
    <source>
        <dbReference type="ARBA" id="ARBA00022806"/>
    </source>
</evidence>
<keyword evidence="7" id="KW-0732">Signal</keyword>
<feature type="region of interest" description="Disordered" evidence="6">
    <location>
        <begin position="196"/>
        <end position="217"/>
    </location>
</feature>
<dbReference type="GO" id="GO:0004386">
    <property type="term" value="F:helicase activity"/>
    <property type="evidence" value="ECO:0007669"/>
    <property type="project" value="UniProtKB-KW"/>
</dbReference>
<evidence type="ECO:0000313" key="8">
    <source>
        <dbReference type="EMBL" id="KAK4345313.1"/>
    </source>
</evidence>
<dbReference type="GO" id="GO:0080188">
    <property type="term" value="P:gene silencing by siRNA-directed DNA methylation"/>
    <property type="evidence" value="ECO:0007669"/>
    <property type="project" value="InterPro"/>
</dbReference>
<sequence>MGGFHFGEMTLFLTLEDVFFITGLPITRDPVTGSETTKESAAECLRVRATANFLNSKDKAIKIIDLRMLKQHFKEVDDNNAEFAACAWILCCLGFLFPNTDLTLNHHLLPLLKDFNKVDGHHSYNDHRLPWRQFGFERESLLVVCDEKDFSVKQSNRLPSNGSWEVLKKKQIELYITASTGSTRRIVFLKEVEEIDEPTGEQPSTSNADQQHGGSGEVDVVGEMMDEAEVVGPVHRVAGQHLDGEQPSTSNADQQHGGGGEVDVGGEMMDVEHQDGGGGEVDVGGEMMDVEHQDGSVDEVVGQHLDGEQPSTSNVDQQHGGGGEVDVGGEMMDAEHLDGVGGEVDRVSDIIVRPFDREVITYQRRNRNDRPPPLNADAELNVAPHVTPQPSYSNTVRPRQVVKPAIRGDFTFSTPAGCSTAWIVDAPEGSASDWHPGNSRAQQLEVLKRWVEEKGILFLGYKQFSVIICDTETSKISATYQEILLKQPFIMILDDGHSQEMRILMWYSHLKKYKHLEMLSRSVVKSIMSRVQISSFRKQINANTHDTFYELVEHSLQSDVDFQRKVTVMKDLREMTSEVLHYYKGDFLDELPELVDLIVVLNLSPDKSVKPIS</sequence>
<keyword evidence="4" id="KW-0067">ATP-binding</keyword>
<comment type="subcellular location">
    <subcellularLocation>
        <location evidence="1">Nucleus</location>
    </subcellularLocation>
</comment>
<feature type="compositionally biased region" description="Polar residues" evidence="6">
    <location>
        <begin position="201"/>
        <end position="212"/>
    </location>
</feature>
<feature type="signal peptide" evidence="7">
    <location>
        <begin position="1"/>
        <end position="23"/>
    </location>
</feature>
<dbReference type="Proteomes" id="UP001291623">
    <property type="component" value="Unassembled WGS sequence"/>
</dbReference>
<evidence type="ECO:0000256" key="5">
    <source>
        <dbReference type="ARBA" id="ARBA00023242"/>
    </source>
</evidence>
<evidence type="ECO:0000256" key="6">
    <source>
        <dbReference type="SAM" id="MobiDB-lite"/>
    </source>
</evidence>
<name>A0AAE1R5B4_9SOLA</name>
<evidence type="ECO:0000256" key="4">
    <source>
        <dbReference type="ARBA" id="ARBA00022840"/>
    </source>
</evidence>
<evidence type="ECO:0000256" key="1">
    <source>
        <dbReference type="ARBA" id="ARBA00004123"/>
    </source>
</evidence>
<dbReference type="GO" id="GO:0005524">
    <property type="term" value="F:ATP binding"/>
    <property type="evidence" value="ECO:0007669"/>
    <property type="project" value="UniProtKB-KW"/>
</dbReference>
<dbReference type="PANTHER" id="PTHR45821">
    <property type="entry name" value="SNF2 DOMAIN-CONTAINING PROTEIN CLASSY 2-RELATED"/>
    <property type="match status" value="1"/>
</dbReference>
<dbReference type="PANTHER" id="PTHR45821:SF1">
    <property type="entry name" value="ATP-DEPENDENT HELICASE FAMILY PROTEIN-RELATED"/>
    <property type="match status" value="1"/>
</dbReference>
<keyword evidence="3" id="KW-0347">Helicase</keyword>
<feature type="region of interest" description="Disordered" evidence="6">
    <location>
        <begin position="240"/>
        <end position="268"/>
    </location>
</feature>
<organism evidence="8 9">
    <name type="scientific">Anisodus tanguticus</name>
    <dbReference type="NCBI Taxonomy" id="243964"/>
    <lineage>
        <taxon>Eukaryota</taxon>
        <taxon>Viridiplantae</taxon>
        <taxon>Streptophyta</taxon>
        <taxon>Embryophyta</taxon>
        <taxon>Tracheophyta</taxon>
        <taxon>Spermatophyta</taxon>
        <taxon>Magnoliopsida</taxon>
        <taxon>eudicotyledons</taxon>
        <taxon>Gunneridae</taxon>
        <taxon>Pentapetalae</taxon>
        <taxon>asterids</taxon>
        <taxon>lamiids</taxon>
        <taxon>Solanales</taxon>
        <taxon>Solanaceae</taxon>
        <taxon>Solanoideae</taxon>
        <taxon>Hyoscyameae</taxon>
        <taxon>Anisodus</taxon>
    </lineage>
</organism>
<feature type="chain" id="PRO_5042272320" evidence="7">
    <location>
        <begin position="24"/>
        <end position="613"/>
    </location>
</feature>
<evidence type="ECO:0000313" key="9">
    <source>
        <dbReference type="Proteomes" id="UP001291623"/>
    </source>
</evidence>
<protein>
    <submittedName>
        <fullName evidence="8">Uncharacterized protein</fullName>
    </submittedName>
</protein>
<gene>
    <name evidence="8" type="ORF">RND71_035489</name>
</gene>
<keyword evidence="5" id="KW-0539">Nucleus</keyword>
<accession>A0AAE1R5B4</accession>
<evidence type="ECO:0000256" key="2">
    <source>
        <dbReference type="ARBA" id="ARBA00022741"/>
    </source>
</evidence>